<keyword evidence="10" id="KW-0067">ATP-binding</keyword>
<dbReference type="EC" id="2.7.13.3" evidence="3"/>
<dbReference type="GO" id="GO:0005886">
    <property type="term" value="C:plasma membrane"/>
    <property type="evidence" value="ECO:0007669"/>
    <property type="project" value="UniProtKB-SubCell"/>
</dbReference>
<sequence length="717" mass="80518">MRIWETSFGRFCLAALCVVSASLGFWTSLQLMAHWDDLWSAGDFYQSGSISTPLVLAEDDVRRIALLSLRESWGDNLDYLERTLLERTEEGLQAERTNYRYRLLEEESGALLRSNLPAGADLSDCSAQETSRFTITQGEDLTGSDRFFWSENDEYTVLQVWLGDAYLTCDPYAAGGGETWTQYGWYFDYMDENWSYSSEEDSRIHSISLVLESAVTNPLTVQDEFWEAQARYDEFQIRLTPLVLVCLVTLSAAVWSLGLLIRAAYGRPDEDVIVLTWLDRVPYDLYLCAAALAFSCLLAAGDPITYNINQYGFTFRTAVGLALVTVLAAALGLASVLTTLVRLRCHTLLRGTLCWRLWARVRRFFREVARHWPVTRRAVSLFLLYLLGTALTTPTFFLIPVYQGLVLWALCRWVRQWRAIRGATARIVGGHPEERIDTRGMYRDLREHAEQLNDLGGSISQAVEERLKSERFKAELITNVSHDLKTPLTSIINYVDLLKKTRLDDPAAREYLEVLERKSQRLKKLTEDLVEASKASTGVLPVHLERLDFAQLLTQALGEYEDRFQRSGLTPVASLPPESCAVLADGRHLWRVMDNLLGNCCKYALSGTRVYLSLERWDGSVILTVKNVSRAPLNVSPEQLMERFVRGDSARSTEGSGLGLSIARSLTDLQGGNFRLEIDGDLFKAVVSLPAAPPETPPDGTGPEPLALEDSSPSPAP</sequence>
<evidence type="ECO:0000256" key="2">
    <source>
        <dbReference type="ARBA" id="ARBA00004651"/>
    </source>
</evidence>
<keyword evidence="4" id="KW-1003">Cell membrane</keyword>
<evidence type="ECO:0000256" key="11">
    <source>
        <dbReference type="ARBA" id="ARBA00022989"/>
    </source>
</evidence>
<evidence type="ECO:0000256" key="3">
    <source>
        <dbReference type="ARBA" id="ARBA00012438"/>
    </source>
</evidence>
<keyword evidence="11 16" id="KW-1133">Transmembrane helix</keyword>
<evidence type="ECO:0000256" key="16">
    <source>
        <dbReference type="SAM" id="Phobius"/>
    </source>
</evidence>
<evidence type="ECO:0000256" key="14">
    <source>
        <dbReference type="SAM" id="Coils"/>
    </source>
</evidence>
<dbReference type="CDD" id="cd00082">
    <property type="entry name" value="HisKA"/>
    <property type="match status" value="1"/>
</dbReference>
<dbReference type="InterPro" id="IPR005467">
    <property type="entry name" value="His_kinase_dom"/>
</dbReference>
<dbReference type="PANTHER" id="PTHR45528:SF1">
    <property type="entry name" value="SENSOR HISTIDINE KINASE CPXA"/>
    <property type="match status" value="1"/>
</dbReference>
<evidence type="ECO:0000256" key="8">
    <source>
        <dbReference type="ARBA" id="ARBA00022741"/>
    </source>
</evidence>
<dbReference type="InterPro" id="IPR050398">
    <property type="entry name" value="HssS/ArlS-like"/>
</dbReference>
<dbReference type="Gene3D" id="3.30.565.10">
    <property type="entry name" value="Histidine kinase-like ATPase, C-terminal domain"/>
    <property type="match status" value="1"/>
</dbReference>
<keyword evidence="8" id="KW-0547">Nucleotide-binding</keyword>
<feature type="transmembrane region" description="Helical" evidence="16">
    <location>
        <begin position="318"/>
        <end position="341"/>
    </location>
</feature>
<organism evidence="18 19">
    <name type="scientific">Candidatus Flavonifractor intestinipullorum</name>
    <dbReference type="NCBI Taxonomy" id="2838587"/>
    <lineage>
        <taxon>Bacteria</taxon>
        <taxon>Bacillati</taxon>
        <taxon>Bacillota</taxon>
        <taxon>Clostridia</taxon>
        <taxon>Eubacteriales</taxon>
        <taxon>Oscillospiraceae</taxon>
        <taxon>Flavonifractor</taxon>
    </lineage>
</organism>
<feature type="coiled-coil region" evidence="14">
    <location>
        <begin position="508"/>
        <end position="535"/>
    </location>
</feature>
<evidence type="ECO:0000256" key="5">
    <source>
        <dbReference type="ARBA" id="ARBA00022553"/>
    </source>
</evidence>
<dbReference type="Gene3D" id="1.10.287.130">
    <property type="match status" value="1"/>
</dbReference>
<evidence type="ECO:0000256" key="9">
    <source>
        <dbReference type="ARBA" id="ARBA00022777"/>
    </source>
</evidence>
<evidence type="ECO:0000256" key="12">
    <source>
        <dbReference type="ARBA" id="ARBA00023012"/>
    </source>
</evidence>
<dbReference type="SUPFAM" id="SSF47384">
    <property type="entry name" value="Homodimeric domain of signal transducing histidine kinase"/>
    <property type="match status" value="1"/>
</dbReference>
<dbReference type="SMART" id="SM00388">
    <property type="entry name" value="HisKA"/>
    <property type="match status" value="1"/>
</dbReference>
<keyword evidence="6" id="KW-0808">Transferase</keyword>
<dbReference type="AlphaFoldDB" id="A0A9D2S6D6"/>
<feature type="transmembrane region" description="Helical" evidence="16">
    <location>
        <begin position="242"/>
        <end position="265"/>
    </location>
</feature>
<evidence type="ECO:0000313" key="18">
    <source>
        <dbReference type="EMBL" id="HJB57749.1"/>
    </source>
</evidence>
<dbReference type="SUPFAM" id="SSF55874">
    <property type="entry name" value="ATPase domain of HSP90 chaperone/DNA topoisomerase II/histidine kinase"/>
    <property type="match status" value="1"/>
</dbReference>
<evidence type="ECO:0000259" key="17">
    <source>
        <dbReference type="PROSITE" id="PS50109"/>
    </source>
</evidence>
<keyword evidence="9 18" id="KW-0418">Kinase</keyword>
<keyword evidence="14" id="KW-0175">Coiled coil</keyword>
<reference evidence="18" key="2">
    <citation type="submission" date="2021-04" db="EMBL/GenBank/DDBJ databases">
        <authorList>
            <person name="Gilroy R."/>
        </authorList>
    </citation>
    <scope>NUCLEOTIDE SEQUENCE</scope>
    <source>
        <strain evidence="18">CHK189-11263</strain>
    </source>
</reference>
<evidence type="ECO:0000256" key="4">
    <source>
        <dbReference type="ARBA" id="ARBA00022475"/>
    </source>
</evidence>
<dbReference type="SMART" id="SM00387">
    <property type="entry name" value="HATPase_c"/>
    <property type="match status" value="1"/>
</dbReference>
<name>A0A9D2S6D6_9FIRM</name>
<dbReference type="GO" id="GO:0000155">
    <property type="term" value="F:phosphorelay sensor kinase activity"/>
    <property type="evidence" value="ECO:0007669"/>
    <property type="project" value="InterPro"/>
</dbReference>
<dbReference type="Proteomes" id="UP000824208">
    <property type="component" value="Unassembled WGS sequence"/>
</dbReference>
<evidence type="ECO:0000256" key="6">
    <source>
        <dbReference type="ARBA" id="ARBA00022679"/>
    </source>
</evidence>
<dbReference type="InterPro" id="IPR003594">
    <property type="entry name" value="HATPase_dom"/>
</dbReference>
<keyword evidence="5" id="KW-0597">Phosphoprotein</keyword>
<keyword evidence="13 16" id="KW-0472">Membrane</keyword>
<feature type="transmembrane region" description="Helical" evidence="16">
    <location>
        <begin position="285"/>
        <end position="306"/>
    </location>
</feature>
<feature type="domain" description="Histidine kinase" evidence="17">
    <location>
        <begin position="479"/>
        <end position="693"/>
    </location>
</feature>
<evidence type="ECO:0000256" key="10">
    <source>
        <dbReference type="ARBA" id="ARBA00022840"/>
    </source>
</evidence>
<evidence type="ECO:0000256" key="15">
    <source>
        <dbReference type="SAM" id="MobiDB-lite"/>
    </source>
</evidence>
<dbReference type="GO" id="GO:0005524">
    <property type="term" value="F:ATP binding"/>
    <property type="evidence" value="ECO:0007669"/>
    <property type="project" value="UniProtKB-KW"/>
</dbReference>
<comment type="caution">
    <text evidence="18">The sequence shown here is derived from an EMBL/GenBank/DDBJ whole genome shotgun (WGS) entry which is preliminary data.</text>
</comment>
<comment type="catalytic activity">
    <reaction evidence="1">
        <text>ATP + protein L-histidine = ADP + protein N-phospho-L-histidine.</text>
        <dbReference type="EC" id="2.7.13.3"/>
    </reaction>
</comment>
<dbReference type="EMBL" id="DWYC01000087">
    <property type="protein sequence ID" value="HJB57749.1"/>
    <property type="molecule type" value="Genomic_DNA"/>
</dbReference>
<dbReference type="PROSITE" id="PS50109">
    <property type="entry name" value="HIS_KIN"/>
    <property type="match status" value="1"/>
</dbReference>
<dbReference type="InterPro" id="IPR003661">
    <property type="entry name" value="HisK_dim/P_dom"/>
</dbReference>
<accession>A0A9D2S6D6</accession>
<dbReference type="PANTHER" id="PTHR45528">
    <property type="entry name" value="SENSOR HISTIDINE KINASE CPXA"/>
    <property type="match status" value="1"/>
</dbReference>
<gene>
    <name evidence="18" type="ORF">H9714_09385</name>
</gene>
<keyword evidence="7 16" id="KW-0812">Transmembrane</keyword>
<dbReference type="Pfam" id="PF00512">
    <property type="entry name" value="HisKA"/>
    <property type="match status" value="1"/>
</dbReference>
<comment type="subcellular location">
    <subcellularLocation>
        <location evidence="2">Cell membrane</location>
        <topology evidence="2">Multi-pass membrane protein</topology>
    </subcellularLocation>
</comment>
<feature type="transmembrane region" description="Helical" evidence="16">
    <location>
        <begin position="379"/>
        <end position="402"/>
    </location>
</feature>
<evidence type="ECO:0000256" key="1">
    <source>
        <dbReference type="ARBA" id="ARBA00000085"/>
    </source>
</evidence>
<evidence type="ECO:0000256" key="7">
    <source>
        <dbReference type="ARBA" id="ARBA00022692"/>
    </source>
</evidence>
<keyword evidence="12" id="KW-0902">Two-component regulatory system</keyword>
<proteinExistence type="predicted"/>
<dbReference type="InterPro" id="IPR036890">
    <property type="entry name" value="HATPase_C_sf"/>
</dbReference>
<dbReference type="FunFam" id="1.10.287.130:FF:000001">
    <property type="entry name" value="Two-component sensor histidine kinase"/>
    <property type="match status" value="1"/>
</dbReference>
<evidence type="ECO:0000313" key="19">
    <source>
        <dbReference type="Proteomes" id="UP000824208"/>
    </source>
</evidence>
<dbReference type="Pfam" id="PF02518">
    <property type="entry name" value="HATPase_c"/>
    <property type="match status" value="1"/>
</dbReference>
<reference evidence="18" key="1">
    <citation type="journal article" date="2021" name="PeerJ">
        <title>Extensive microbial diversity within the chicken gut microbiome revealed by metagenomics and culture.</title>
        <authorList>
            <person name="Gilroy R."/>
            <person name="Ravi A."/>
            <person name="Getino M."/>
            <person name="Pursley I."/>
            <person name="Horton D.L."/>
            <person name="Alikhan N.F."/>
            <person name="Baker D."/>
            <person name="Gharbi K."/>
            <person name="Hall N."/>
            <person name="Watson M."/>
            <person name="Adriaenssens E.M."/>
            <person name="Foster-Nyarko E."/>
            <person name="Jarju S."/>
            <person name="Secka A."/>
            <person name="Antonio M."/>
            <person name="Oren A."/>
            <person name="Chaudhuri R.R."/>
            <person name="La Ragione R."/>
            <person name="Hildebrand F."/>
            <person name="Pallen M.J."/>
        </authorList>
    </citation>
    <scope>NUCLEOTIDE SEQUENCE</scope>
    <source>
        <strain evidence="18">CHK189-11263</strain>
    </source>
</reference>
<feature type="region of interest" description="Disordered" evidence="15">
    <location>
        <begin position="689"/>
        <end position="717"/>
    </location>
</feature>
<protein>
    <recommendedName>
        <fullName evidence="3">histidine kinase</fullName>
        <ecNumber evidence="3">2.7.13.3</ecNumber>
    </recommendedName>
</protein>
<dbReference type="InterPro" id="IPR036097">
    <property type="entry name" value="HisK_dim/P_sf"/>
</dbReference>
<evidence type="ECO:0000256" key="13">
    <source>
        <dbReference type="ARBA" id="ARBA00023136"/>
    </source>
</evidence>